<dbReference type="PROSITE" id="PS00197">
    <property type="entry name" value="2FE2S_FER_1"/>
    <property type="match status" value="1"/>
</dbReference>
<dbReference type="InterPro" id="IPR036010">
    <property type="entry name" value="2Fe-2S_ferredoxin-like_sf"/>
</dbReference>
<dbReference type="Gene3D" id="3.30.465.10">
    <property type="match status" value="1"/>
</dbReference>
<dbReference type="Gene3D" id="3.30.43.10">
    <property type="entry name" value="Uridine Diphospho-n-acetylenolpyruvylglucosamine Reductase, domain 2"/>
    <property type="match status" value="1"/>
</dbReference>
<feature type="binding site" evidence="20">
    <location>
        <position position="126"/>
    </location>
    <ligand>
        <name>[2Fe-2S] cluster</name>
        <dbReference type="ChEBI" id="CHEBI:190135"/>
        <label>2</label>
    </ligand>
</feature>
<sequence>MDEVSETTASGVCKANRNLVFAVNGERFELPSADPSTTLLHFLRSQTRFKSPKLGCGEGGCGACVVLLSKYDHMNERVENHTVSSCLTLLCSISGCSVTTSEGIGNTKHGFHPIHQRFAGFHASQCGFCTPGLCISLFSALLDADNHLHRPDPLPGFSKLTASEAERAITGNLCRCTGYRPIADACKSFASDIDIEDLGFNSFWKREDKDIREVKIKKLPFYYPSSNICVYPEFLKTEFKSAIQLGFQRHPWYSPVSLEELQGLLGSKIAENGERVKLVVGNTGTGYYKEREEYDIYIDLRHIPDLSGFKRDSMGIEVGSAVTISKLISILRDAPKDDSHSSGEIIFKKIADHMEKIASGFIRNTASIGGNLVMAHKNWFPSDISTVFLALGSSVTIMTAAKREKLTLEEFLDRPEFDSARTVLLSVWVPFWTPMKTGGHTLLFESYRASPRPLGNALAYANAAFLADVNLTKNGYLVNFIHLAYGAFGTKHAVRARKVEDYLTGKIINVNGLYEAVKLVKVTVVPERGTTYPEFRSSLIAGFLFKFFHGFIGVNPAFVEDESKVSNYNKYFCVSDKQALISSAKQSVEYTKEYYPVGEPITKSGAAIQASGEAVYVDDIPSPLDCLYGAFIYSTRPFARVKGINFKSNLLPNGVVDVMTFKDVPSRGENIGAKTMFGPEPLFADNFTRCAGDRIAFVVADSQKHANTAADMAIVEYDTENLDPPILTVEDAVKKSSFFEVPSIISPKGVGDFSKAMAKSEHKIISAKISLGSQYYFYMETQTSLAVPDEDNCMLVYSSSQCPESAQSVIASCLGVPEHNIRVITRRVGGGFGGKAVRAMPVSTACALAAHKLNRPVRTYLDRKTDMIMAGGRHPMKVTYTVGFMSSGKITALHLNILINAGITTDISPVIPMNMIGAIKKYDWGALSFDVKVCKTNHFSKSAMRGPGEVQGSFIAEAVMEHVAAVLSMNVDSIRTKNLHTFESLNLFYGHSVGALVDYTLPNIMERLSRSSNFLERSEMIERFNQENAWKKRGISRVPVVIHVTHRPTPAKVSILRDGSVVVEVGGIELGQGLWTKVKQMAAYGLGLTHCDHTDVLVDKIRVVQSDTLSLVQGGFTAGSTTSESSCEAVRLCCNVLVERLNPVKEKLQEQLGSVDWTTLILQAHDAAVNLGVNSYYVPDYNSMSYLNYGAAVSEVEIDVLTGESRIMRTDIIYDCGQSLNPAVDLGQIEGAFVQGVGFFMLEEYVSNKEGLVVSDGTWTYKIPTIDSIPQQFYVDVLNSGHHQNRVLSSKASGEPPLLLAASVHCATRAAIKAARKQVKAWGKKLHDDDYGLDSHFHLEVPAVMPVVKTHCGLDYAEKFLQFLLAQKL</sequence>
<accession>A0AAV0DJG3</accession>
<feature type="binding site" evidence="19">
    <location>
        <position position="448"/>
    </location>
    <ligand>
        <name>FAD</name>
        <dbReference type="ChEBI" id="CHEBI:57692"/>
    </ligand>
</feature>
<keyword evidence="14" id="KW-0520">NAD</keyword>
<dbReference type="SUPFAM" id="SSF54292">
    <property type="entry name" value="2Fe-2S ferredoxin-like"/>
    <property type="match status" value="1"/>
</dbReference>
<dbReference type="GO" id="GO:0009851">
    <property type="term" value="P:auxin biosynthetic process"/>
    <property type="evidence" value="ECO:0007669"/>
    <property type="project" value="UniProtKB-KW"/>
</dbReference>
<feature type="binding site" evidence="20">
    <location>
        <position position="56"/>
    </location>
    <ligand>
        <name>[2Fe-2S] cluster</name>
        <dbReference type="ChEBI" id="CHEBI:190135"/>
        <label>1</label>
    </ligand>
</feature>
<evidence type="ECO:0000259" key="21">
    <source>
        <dbReference type="PROSITE" id="PS51085"/>
    </source>
</evidence>
<reference evidence="23" key="1">
    <citation type="submission" date="2022-07" db="EMBL/GenBank/DDBJ databases">
        <authorList>
            <person name="Macas J."/>
            <person name="Novak P."/>
            <person name="Neumann P."/>
        </authorList>
    </citation>
    <scope>NUCLEOTIDE SEQUENCE</scope>
</reference>
<dbReference type="InterPro" id="IPR036683">
    <property type="entry name" value="CO_DH_flav_C_dom_sf"/>
</dbReference>
<feature type="binding site" evidence="20">
    <location>
        <position position="801"/>
    </location>
    <ligand>
        <name>Mo-molybdopterin</name>
        <dbReference type="ChEBI" id="CHEBI:71302"/>
    </ligand>
    <ligandPart>
        <name>Mo</name>
        <dbReference type="ChEBI" id="CHEBI:28685"/>
    </ligandPart>
</feature>
<dbReference type="InterPro" id="IPR005107">
    <property type="entry name" value="CO_DH_flav_C"/>
</dbReference>
<evidence type="ECO:0000256" key="12">
    <source>
        <dbReference type="ARBA" id="ARBA00023004"/>
    </source>
</evidence>
<keyword evidence="12 20" id="KW-0408">Iron</keyword>
<feature type="binding site" evidence="20">
    <location>
        <position position="61"/>
    </location>
    <ligand>
        <name>[2Fe-2S] cluster</name>
        <dbReference type="ChEBI" id="CHEBI:190135"/>
        <label>1</label>
    </ligand>
</feature>
<dbReference type="InterPro" id="IPR016169">
    <property type="entry name" value="FAD-bd_PCMH_sub2"/>
</dbReference>
<evidence type="ECO:0000256" key="8">
    <source>
        <dbReference type="ARBA" id="ARBA00022723"/>
    </source>
</evidence>
<feature type="domain" description="FAD-binding PCMH-type" evidence="22">
    <location>
        <begin position="245"/>
        <end position="434"/>
    </location>
</feature>
<dbReference type="InterPro" id="IPR006058">
    <property type="entry name" value="2Fe2S_fd_BS"/>
</dbReference>
<dbReference type="Proteomes" id="UP001152523">
    <property type="component" value="Unassembled WGS sequence"/>
</dbReference>
<dbReference type="InterPro" id="IPR008274">
    <property type="entry name" value="AldOxase/xan_DH_MoCoBD1"/>
</dbReference>
<dbReference type="GO" id="GO:0009507">
    <property type="term" value="C:chloroplast"/>
    <property type="evidence" value="ECO:0007669"/>
    <property type="project" value="UniProtKB-ARBA"/>
</dbReference>
<dbReference type="Gene3D" id="3.90.1170.50">
    <property type="entry name" value="Aldehyde oxidase/xanthine dehydrogenase, a/b hammerhead"/>
    <property type="match status" value="1"/>
</dbReference>
<dbReference type="SMART" id="SM01092">
    <property type="entry name" value="CO_deh_flav_C"/>
    <property type="match status" value="1"/>
</dbReference>
<keyword evidence="5" id="KW-0150">Chloroplast</keyword>
<dbReference type="FunFam" id="3.30.365.10:FF:000001">
    <property type="entry name" value="Xanthine dehydrogenase oxidase"/>
    <property type="match status" value="1"/>
</dbReference>
<evidence type="ECO:0000256" key="2">
    <source>
        <dbReference type="ARBA" id="ARBA00004474"/>
    </source>
</evidence>
<dbReference type="SMART" id="SM01008">
    <property type="entry name" value="Ald_Xan_dh_C"/>
    <property type="match status" value="1"/>
</dbReference>
<dbReference type="PANTHER" id="PTHR11908">
    <property type="entry name" value="XANTHINE DEHYDROGENASE"/>
    <property type="match status" value="1"/>
</dbReference>
<dbReference type="Gene3D" id="3.10.20.30">
    <property type="match status" value="1"/>
</dbReference>
<dbReference type="PROSITE" id="PS51387">
    <property type="entry name" value="FAD_PCMH"/>
    <property type="match status" value="1"/>
</dbReference>
<keyword evidence="4 20" id="KW-0500">Molybdenum</keyword>
<comment type="cofactor">
    <cofactor evidence="20">
        <name>Mo-molybdopterin</name>
        <dbReference type="ChEBI" id="CHEBI:71302"/>
    </cofactor>
    <text evidence="20">Binds 1 Mo-molybdopterin (Mo-MPT) cofactor per subunit.</text>
</comment>
<dbReference type="PANTHER" id="PTHR11908:SF132">
    <property type="entry name" value="ALDEHYDE OXIDASE 1-RELATED"/>
    <property type="match status" value="1"/>
</dbReference>
<dbReference type="Pfam" id="PF02738">
    <property type="entry name" value="MoCoBD_1"/>
    <property type="match status" value="1"/>
</dbReference>
<feature type="binding site" evidence="20">
    <location>
        <position position="176"/>
    </location>
    <ligand>
        <name>[2Fe-2S] cluster</name>
        <dbReference type="ChEBI" id="CHEBI:190135"/>
        <label>2</label>
    </ligand>
</feature>
<feature type="active site" description="Proton acceptor" evidence="18">
    <location>
        <position position="1295"/>
    </location>
</feature>
<dbReference type="Pfam" id="PF01315">
    <property type="entry name" value="Ald_Xan_dh_C"/>
    <property type="match status" value="1"/>
</dbReference>
<evidence type="ECO:0000256" key="5">
    <source>
        <dbReference type="ARBA" id="ARBA00022528"/>
    </source>
</evidence>
<keyword evidence="24" id="KW-1185">Reference proteome</keyword>
<keyword evidence="6" id="KW-0285">Flavoprotein</keyword>
<evidence type="ECO:0000256" key="14">
    <source>
        <dbReference type="ARBA" id="ARBA00023027"/>
    </source>
</evidence>
<feature type="binding site" evidence="20">
    <location>
        <position position="129"/>
    </location>
    <ligand>
        <name>[2Fe-2S] cluster</name>
        <dbReference type="ChEBI" id="CHEBI:190135"/>
        <label>2</label>
    </ligand>
</feature>
<evidence type="ECO:0000256" key="1">
    <source>
        <dbReference type="ARBA" id="ARBA00001974"/>
    </source>
</evidence>
<evidence type="ECO:0000313" key="24">
    <source>
        <dbReference type="Proteomes" id="UP001152523"/>
    </source>
</evidence>
<feature type="binding site" evidence="20">
    <location>
        <position position="1119"/>
    </location>
    <ligand>
        <name>Mo-molybdopterin</name>
        <dbReference type="ChEBI" id="CHEBI:71302"/>
    </ligand>
    <ligandPart>
        <name>Mo</name>
        <dbReference type="ChEBI" id="CHEBI:28685"/>
    </ligandPart>
</feature>
<keyword evidence="8 20" id="KW-0479">Metal-binding</keyword>
<keyword evidence="15" id="KW-0073">Auxin biosynthesis</keyword>
<dbReference type="SUPFAM" id="SSF56003">
    <property type="entry name" value="Molybdenum cofactor-binding domain"/>
    <property type="match status" value="1"/>
</dbReference>
<keyword evidence="13 20" id="KW-0411">Iron-sulfur</keyword>
<keyword evidence="11" id="KW-0560">Oxidoreductase</keyword>
<evidence type="ECO:0000256" key="18">
    <source>
        <dbReference type="PIRSR" id="PIRSR000127-1"/>
    </source>
</evidence>
<dbReference type="InterPro" id="IPR002346">
    <property type="entry name" value="Mopterin_DH_FAD-bd"/>
</dbReference>
<dbReference type="InterPro" id="IPR036318">
    <property type="entry name" value="FAD-bd_PCMH-like_sf"/>
</dbReference>
<dbReference type="GO" id="GO:0009688">
    <property type="term" value="P:abscisic acid biosynthetic process"/>
    <property type="evidence" value="ECO:0007669"/>
    <property type="project" value="UniProtKB-KW"/>
</dbReference>
<name>A0AAV0DJG3_9ASTE</name>
<dbReference type="EMBL" id="CAMAPF010000107">
    <property type="protein sequence ID" value="CAH9100150.1"/>
    <property type="molecule type" value="Genomic_DNA"/>
</dbReference>
<feature type="domain" description="2Fe-2S ferredoxin-type" evidence="21">
    <location>
        <begin position="17"/>
        <end position="104"/>
    </location>
</feature>
<dbReference type="InterPro" id="IPR001041">
    <property type="entry name" value="2Fe-2S_ferredoxin-type"/>
</dbReference>
<dbReference type="EC" id="1.2.3.7" evidence="17"/>
<feature type="binding site" evidence="20">
    <location>
        <position position="64"/>
    </location>
    <ligand>
        <name>[2Fe-2S] cluster</name>
        <dbReference type="ChEBI" id="CHEBI:190135"/>
        <label>1</label>
    </ligand>
</feature>
<feature type="binding site" evidence="19">
    <location>
        <begin position="367"/>
        <end position="371"/>
    </location>
    <ligand>
        <name>FAD</name>
        <dbReference type="ChEBI" id="CHEBI:57692"/>
    </ligand>
</feature>
<organism evidence="23 24">
    <name type="scientific">Cuscuta epithymum</name>
    <dbReference type="NCBI Taxonomy" id="186058"/>
    <lineage>
        <taxon>Eukaryota</taxon>
        <taxon>Viridiplantae</taxon>
        <taxon>Streptophyta</taxon>
        <taxon>Embryophyta</taxon>
        <taxon>Tracheophyta</taxon>
        <taxon>Spermatophyta</taxon>
        <taxon>Magnoliopsida</taxon>
        <taxon>eudicotyledons</taxon>
        <taxon>Gunneridae</taxon>
        <taxon>Pentapetalae</taxon>
        <taxon>asterids</taxon>
        <taxon>lamiids</taxon>
        <taxon>Solanales</taxon>
        <taxon>Convolvulaceae</taxon>
        <taxon>Cuscuteae</taxon>
        <taxon>Cuscuta</taxon>
        <taxon>Cuscuta subgen. Cuscuta</taxon>
    </lineage>
</organism>
<feature type="binding site" evidence="20">
    <location>
        <position position="86"/>
    </location>
    <ligand>
        <name>[2Fe-2S] cluster</name>
        <dbReference type="ChEBI" id="CHEBI:190135"/>
        <label>1</label>
    </ligand>
</feature>
<keyword evidence="7 20" id="KW-0001">2Fe-2S</keyword>
<dbReference type="InterPro" id="IPR000674">
    <property type="entry name" value="Ald_Oxase/Xan_DH_a/b"/>
</dbReference>
<feature type="binding site" evidence="19">
    <location>
        <position position="383"/>
    </location>
    <ligand>
        <name>FAD</name>
        <dbReference type="ChEBI" id="CHEBI:57692"/>
    </ligand>
</feature>
<comment type="cofactor">
    <cofactor evidence="20">
        <name>[2Fe-2S] cluster</name>
        <dbReference type="ChEBI" id="CHEBI:190135"/>
    </cofactor>
    <text evidence="20">Binds 2 [2Fe-2S] clusters.</text>
</comment>
<proteinExistence type="inferred from homology"/>
<feature type="binding site" evidence="19">
    <location>
        <position position="424"/>
    </location>
    <ligand>
        <name>FAD</name>
        <dbReference type="ChEBI" id="CHEBI:57692"/>
    </ligand>
</feature>
<dbReference type="InterPro" id="IPR002888">
    <property type="entry name" value="2Fe-2S-bd"/>
</dbReference>
<dbReference type="InterPro" id="IPR012675">
    <property type="entry name" value="Beta-grasp_dom_sf"/>
</dbReference>
<dbReference type="InterPro" id="IPR037165">
    <property type="entry name" value="AldOxase/xan_DH_Mopterin-bd_sf"/>
</dbReference>
<evidence type="ECO:0000256" key="13">
    <source>
        <dbReference type="ARBA" id="ARBA00023014"/>
    </source>
</evidence>
<dbReference type="InterPro" id="IPR036884">
    <property type="entry name" value="2Fe-2S-bd_dom_sf"/>
</dbReference>
<dbReference type="Pfam" id="PF20256">
    <property type="entry name" value="MoCoBD_2"/>
    <property type="match status" value="1"/>
</dbReference>
<evidence type="ECO:0000256" key="16">
    <source>
        <dbReference type="ARBA" id="ARBA00034078"/>
    </source>
</evidence>
<feature type="binding site" evidence="19">
    <location>
        <position position="1045"/>
    </location>
    <ligand>
        <name>substrate</name>
    </ligand>
</feature>
<evidence type="ECO:0000256" key="17">
    <source>
        <dbReference type="ARBA" id="ARBA00067017"/>
    </source>
</evidence>
<keyword evidence="10" id="KW-0937">Abscisic acid biosynthesis</keyword>
<dbReference type="GO" id="GO:0050302">
    <property type="term" value="F:indole-3-acetaldehyde oxidase activity"/>
    <property type="evidence" value="ECO:0007669"/>
    <property type="project" value="UniProtKB-EC"/>
</dbReference>
<comment type="similarity">
    <text evidence="3">Belongs to the xanthine dehydrogenase family.</text>
</comment>
<feature type="binding site" evidence="20">
    <location>
        <position position="832"/>
    </location>
    <ligand>
        <name>Mo-molybdopterin</name>
        <dbReference type="ChEBI" id="CHEBI:71302"/>
    </ligand>
    <ligandPart>
        <name>Mo</name>
        <dbReference type="ChEBI" id="CHEBI:28685"/>
    </ligandPart>
</feature>
<dbReference type="Pfam" id="PF01799">
    <property type="entry name" value="Fer2_2"/>
    <property type="match status" value="1"/>
</dbReference>
<dbReference type="GO" id="GO:0005506">
    <property type="term" value="F:iron ion binding"/>
    <property type="evidence" value="ECO:0007669"/>
    <property type="project" value="InterPro"/>
</dbReference>
<evidence type="ECO:0000256" key="4">
    <source>
        <dbReference type="ARBA" id="ARBA00022505"/>
    </source>
</evidence>
<dbReference type="SUPFAM" id="SSF47741">
    <property type="entry name" value="CO dehydrogenase ISP C-domain like"/>
    <property type="match status" value="1"/>
</dbReference>
<dbReference type="InterPro" id="IPR036856">
    <property type="entry name" value="Ald_Oxase/Xan_DH_a/b_sf"/>
</dbReference>
<feature type="binding site" evidence="20">
    <location>
        <position position="174"/>
    </location>
    <ligand>
        <name>[2Fe-2S] cluster</name>
        <dbReference type="ChEBI" id="CHEBI:190135"/>
        <label>2</label>
    </ligand>
</feature>
<dbReference type="InterPro" id="IPR016166">
    <property type="entry name" value="FAD-bd_PCMH"/>
</dbReference>
<dbReference type="Gene3D" id="3.30.390.50">
    <property type="entry name" value="CO dehydrogenase flavoprotein, C-terminal domain"/>
    <property type="match status" value="1"/>
</dbReference>
<dbReference type="SUPFAM" id="SSF54665">
    <property type="entry name" value="CO dehydrogenase molybdoprotein N-domain-like"/>
    <property type="match status" value="1"/>
</dbReference>
<dbReference type="Pfam" id="PF03450">
    <property type="entry name" value="CO_deh_flav_C"/>
    <property type="match status" value="1"/>
</dbReference>
<dbReference type="FunFam" id="1.10.150.120:FF:000006">
    <property type="entry name" value="Aldehyde oxidase"/>
    <property type="match status" value="1"/>
</dbReference>
<comment type="caution">
    <text evidence="23">The sequence shown here is derived from an EMBL/GenBank/DDBJ whole genome shotgun (WGS) entry which is preliminary data.</text>
</comment>
<evidence type="ECO:0000256" key="19">
    <source>
        <dbReference type="PIRSR" id="PIRSR000127-2"/>
    </source>
</evidence>
<dbReference type="GO" id="GO:0071949">
    <property type="term" value="F:FAD binding"/>
    <property type="evidence" value="ECO:0007669"/>
    <property type="project" value="InterPro"/>
</dbReference>
<dbReference type="PIRSF" id="PIRSF000127">
    <property type="entry name" value="Xanthine_DH"/>
    <property type="match status" value="1"/>
</dbReference>
<gene>
    <name evidence="23" type="ORF">CEPIT_LOCUS15209</name>
</gene>
<evidence type="ECO:0000256" key="20">
    <source>
        <dbReference type="PIRSR" id="PIRSR000127-3"/>
    </source>
</evidence>
<evidence type="ECO:0000259" key="22">
    <source>
        <dbReference type="PROSITE" id="PS51387"/>
    </source>
</evidence>
<dbReference type="Gene3D" id="3.30.365.10">
    <property type="entry name" value="Aldehyde oxidase/xanthine dehydrogenase, molybdopterin binding domain"/>
    <property type="match status" value="4"/>
</dbReference>
<evidence type="ECO:0000256" key="10">
    <source>
        <dbReference type="ARBA" id="ARBA00022865"/>
    </source>
</evidence>
<dbReference type="InterPro" id="IPR016167">
    <property type="entry name" value="FAD-bd_PCMH_sub1"/>
</dbReference>
<comment type="cofactor">
    <cofactor evidence="16">
        <name>[2Fe-2S] cluster</name>
        <dbReference type="ChEBI" id="CHEBI:190135"/>
    </cofactor>
</comment>
<comment type="subcellular location">
    <subcellularLocation>
        <location evidence="2">Plastid</location>
    </subcellularLocation>
</comment>
<dbReference type="Pfam" id="PF00941">
    <property type="entry name" value="FAD_binding_5"/>
    <property type="match status" value="1"/>
</dbReference>
<evidence type="ECO:0000256" key="7">
    <source>
        <dbReference type="ARBA" id="ARBA00022714"/>
    </source>
</evidence>
<keyword evidence="5" id="KW-0934">Plastid</keyword>
<dbReference type="GO" id="GO:0006124">
    <property type="term" value="P:ferredoxin metabolic process"/>
    <property type="evidence" value="ECO:0007669"/>
    <property type="project" value="UniProtKB-ARBA"/>
</dbReference>
<dbReference type="InterPro" id="IPR016208">
    <property type="entry name" value="Ald_Oxase/xanthine_DH-like"/>
</dbReference>
<dbReference type="PROSITE" id="PS51085">
    <property type="entry name" value="2FE2S_FER_2"/>
    <property type="match status" value="1"/>
</dbReference>
<evidence type="ECO:0000256" key="3">
    <source>
        <dbReference type="ARBA" id="ARBA00006849"/>
    </source>
</evidence>
<comment type="cofactor">
    <cofactor evidence="1 19">
        <name>FAD</name>
        <dbReference type="ChEBI" id="CHEBI:57692"/>
    </cofactor>
</comment>
<dbReference type="GO" id="GO:0051537">
    <property type="term" value="F:2 iron, 2 sulfur cluster binding"/>
    <property type="evidence" value="ECO:0007669"/>
    <property type="project" value="UniProtKB-KW"/>
</dbReference>
<evidence type="ECO:0000256" key="15">
    <source>
        <dbReference type="ARBA" id="ARBA00023070"/>
    </source>
</evidence>
<dbReference type="FunFam" id="3.10.20.30:FF:000012">
    <property type="entry name" value="Xanthine dehydrogenase/oxidase"/>
    <property type="match status" value="1"/>
</dbReference>
<evidence type="ECO:0000256" key="6">
    <source>
        <dbReference type="ARBA" id="ARBA00022630"/>
    </source>
</evidence>
<dbReference type="GO" id="GO:0009055">
    <property type="term" value="F:electron transfer activity"/>
    <property type="evidence" value="ECO:0007669"/>
    <property type="project" value="UniProtKB-ARBA"/>
</dbReference>
<keyword evidence="9 19" id="KW-0274">FAD</keyword>
<protein>
    <recommendedName>
        <fullName evidence="17">indole-3-acetaldehyde oxidase</fullName>
        <ecNumber evidence="17">1.2.3.7</ecNumber>
    </recommendedName>
</protein>
<dbReference type="InterPro" id="IPR046867">
    <property type="entry name" value="AldOxase/xan_DH_MoCoBD2"/>
</dbReference>
<feature type="binding site" evidence="20">
    <location>
        <position position="945"/>
    </location>
    <ligand>
        <name>Mo-molybdopterin</name>
        <dbReference type="ChEBI" id="CHEBI:71302"/>
    </ligand>
    <ligandPart>
        <name>Mo</name>
        <dbReference type="ChEBI" id="CHEBI:28685"/>
    </ligandPart>
</feature>
<dbReference type="Gene3D" id="1.10.150.120">
    <property type="entry name" value="[2Fe-2S]-binding domain"/>
    <property type="match status" value="1"/>
</dbReference>
<evidence type="ECO:0000313" key="23">
    <source>
        <dbReference type="EMBL" id="CAH9100150.1"/>
    </source>
</evidence>
<evidence type="ECO:0000256" key="11">
    <source>
        <dbReference type="ARBA" id="ARBA00023002"/>
    </source>
</evidence>
<evidence type="ECO:0000256" key="9">
    <source>
        <dbReference type="ARBA" id="ARBA00022827"/>
    </source>
</evidence>
<dbReference type="SUPFAM" id="SSF56176">
    <property type="entry name" value="FAD-binding/transporter-associated domain-like"/>
    <property type="match status" value="1"/>
</dbReference>
<dbReference type="SUPFAM" id="SSF55447">
    <property type="entry name" value="CO dehydrogenase flavoprotein C-terminal domain-like"/>
    <property type="match status" value="1"/>
</dbReference>
<dbReference type="Pfam" id="PF00111">
    <property type="entry name" value="Fer2"/>
    <property type="match status" value="1"/>
</dbReference>